<accession>A0A4C2ACF3</accession>
<comment type="caution">
    <text evidence="1">The sequence shown here is derived from an EMBL/GenBank/DDBJ whole genome shotgun (WGS) entry which is preliminary data.</text>
</comment>
<keyword evidence="2" id="KW-1185">Reference proteome</keyword>
<protein>
    <submittedName>
        <fullName evidence="1">Uncharacterized protein</fullName>
    </submittedName>
</protein>
<proteinExistence type="predicted"/>
<dbReference type="AlphaFoldDB" id="A0A4C2ACF3"/>
<name>A0A4C2ACF3_EUMVA</name>
<dbReference type="EMBL" id="BGZK01002848">
    <property type="protein sequence ID" value="GBP96914.1"/>
    <property type="molecule type" value="Genomic_DNA"/>
</dbReference>
<sequence length="103" mass="11315">MYPFTSSNCWGCGGRAAPARCLWKLQHKVSLDRAEEQNDYPLKVQGFRVTFVRVNPPARAASQSTAYLDVGPAAARLLLLLQHTHVHGHMRQVGGSSWVTLGA</sequence>
<evidence type="ECO:0000313" key="1">
    <source>
        <dbReference type="EMBL" id="GBP96914.1"/>
    </source>
</evidence>
<evidence type="ECO:0000313" key="2">
    <source>
        <dbReference type="Proteomes" id="UP000299102"/>
    </source>
</evidence>
<gene>
    <name evidence="1" type="ORF">EVAR_90672_1</name>
</gene>
<dbReference type="Proteomes" id="UP000299102">
    <property type="component" value="Unassembled WGS sequence"/>
</dbReference>
<reference evidence="1 2" key="1">
    <citation type="journal article" date="2019" name="Commun. Biol.">
        <title>The bagworm genome reveals a unique fibroin gene that provides high tensile strength.</title>
        <authorList>
            <person name="Kono N."/>
            <person name="Nakamura H."/>
            <person name="Ohtoshi R."/>
            <person name="Tomita M."/>
            <person name="Numata K."/>
            <person name="Arakawa K."/>
        </authorList>
    </citation>
    <scope>NUCLEOTIDE SEQUENCE [LARGE SCALE GENOMIC DNA]</scope>
</reference>
<organism evidence="1 2">
    <name type="scientific">Eumeta variegata</name>
    <name type="common">Bagworm moth</name>
    <name type="synonym">Eumeta japonica</name>
    <dbReference type="NCBI Taxonomy" id="151549"/>
    <lineage>
        <taxon>Eukaryota</taxon>
        <taxon>Metazoa</taxon>
        <taxon>Ecdysozoa</taxon>
        <taxon>Arthropoda</taxon>
        <taxon>Hexapoda</taxon>
        <taxon>Insecta</taxon>
        <taxon>Pterygota</taxon>
        <taxon>Neoptera</taxon>
        <taxon>Endopterygota</taxon>
        <taxon>Lepidoptera</taxon>
        <taxon>Glossata</taxon>
        <taxon>Ditrysia</taxon>
        <taxon>Tineoidea</taxon>
        <taxon>Psychidae</taxon>
        <taxon>Oiketicinae</taxon>
        <taxon>Eumeta</taxon>
    </lineage>
</organism>